<keyword evidence="2" id="KW-0472">Membrane</keyword>
<keyword evidence="2" id="KW-0812">Transmembrane</keyword>
<protein>
    <submittedName>
        <fullName evidence="4">Tim44 domain-containing protein</fullName>
    </submittedName>
</protein>
<organism evidence="4 5">
    <name type="scientific">Clostridium botulinum</name>
    <dbReference type="NCBI Taxonomy" id="1491"/>
    <lineage>
        <taxon>Bacteria</taxon>
        <taxon>Bacillati</taxon>
        <taxon>Bacillota</taxon>
        <taxon>Clostridia</taxon>
        <taxon>Eubacteriales</taxon>
        <taxon>Clostridiaceae</taxon>
        <taxon>Clostridium</taxon>
    </lineage>
</organism>
<evidence type="ECO:0000256" key="2">
    <source>
        <dbReference type="SAM" id="Phobius"/>
    </source>
</evidence>
<name>A0ABD7CKP5_CLOBO</name>
<dbReference type="EMBL" id="CP069280">
    <property type="protein sequence ID" value="QRI53985.1"/>
    <property type="molecule type" value="Genomic_DNA"/>
</dbReference>
<feature type="compositionally biased region" description="Gly residues" evidence="1">
    <location>
        <begin position="30"/>
        <end position="40"/>
    </location>
</feature>
<evidence type="ECO:0000313" key="5">
    <source>
        <dbReference type="Proteomes" id="UP000663464"/>
    </source>
</evidence>
<dbReference type="SUPFAM" id="SSF54427">
    <property type="entry name" value="NTF2-like"/>
    <property type="match status" value="1"/>
</dbReference>
<sequence length="262" mass="30367">MKKRKNLIFIFLISILFIFNLSTTVSARSGGGHSSGGGHGSNHSSSGSHASRGSSSRRYHESSEPSIYDLIEILIVPLFIILIWKKDTIICKAKISRKSKEAEEVIRRLEKVDTSYSKDMLKNRVEKTYFKMQEAWTSLNLEISKEYMSEDIYALHSSKLAWMKIRDQRNVLKNIKLLNVKPVGLQHYRDNSKDVICFYIHGSMIDYTINEKTTQVVDGKTRNSSFIEYWKFIKKNDSWVVDLIMQEDEVHIDRDFVIVSEE</sequence>
<feature type="compositionally biased region" description="Low complexity" evidence="1">
    <location>
        <begin position="41"/>
        <end position="56"/>
    </location>
</feature>
<dbReference type="InterPro" id="IPR032710">
    <property type="entry name" value="NTF2-like_dom_sf"/>
</dbReference>
<reference evidence="4 5" key="1">
    <citation type="journal article" date="2014" name="J. Infect. Dis.">
        <title>Molecular characterization of a novel botulinum neurotoxin type H gene.</title>
        <authorList>
            <person name="Dover N."/>
            <person name="Barash J.R."/>
            <person name="Hill K.K."/>
            <person name="Xie G."/>
            <person name="Arnon S.S."/>
        </authorList>
    </citation>
    <scope>NUCLEOTIDE SEQUENCE [LARGE SCALE GENOMIC DNA]</scope>
    <source>
        <strain evidence="4 5">IBCA10-7060</strain>
    </source>
</reference>
<proteinExistence type="predicted"/>
<dbReference type="RefSeq" id="WP_041349012.1">
    <property type="nucleotide sequence ID" value="NZ_CP069280.1"/>
</dbReference>
<gene>
    <name evidence="4" type="ORF">JQS73_02365</name>
</gene>
<feature type="domain" description="Tim44-like" evidence="3">
    <location>
        <begin position="102"/>
        <end position="246"/>
    </location>
</feature>
<evidence type="ECO:0000259" key="3">
    <source>
        <dbReference type="SMART" id="SM00978"/>
    </source>
</evidence>
<feature type="region of interest" description="Disordered" evidence="1">
    <location>
        <begin position="30"/>
        <end position="58"/>
    </location>
</feature>
<keyword evidence="2" id="KW-1133">Transmembrane helix</keyword>
<feature type="transmembrane region" description="Helical" evidence="2">
    <location>
        <begin position="66"/>
        <end position="84"/>
    </location>
</feature>
<dbReference type="SMART" id="SM00978">
    <property type="entry name" value="Tim44"/>
    <property type="match status" value="1"/>
</dbReference>
<evidence type="ECO:0000256" key="1">
    <source>
        <dbReference type="SAM" id="MobiDB-lite"/>
    </source>
</evidence>
<dbReference type="Pfam" id="PF04280">
    <property type="entry name" value="Tim44"/>
    <property type="match status" value="1"/>
</dbReference>
<dbReference type="AlphaFoldDB" id="A0ABD7CKP5"/>
<accession>A0ABD7CKP5</accession>
<evidence type="ECO:0000313" key="4">
    <source>
        <dbReference type="EMBL" id="QRI53985.1"/>
    </source>
</evidence>
<dbReference type="Gene3D" id="3.10.450.240">
    <property type="match status" value="1"/>
</dbReference>
<dbReference type="Proteomes" id="UP000663464">
    <property type="component" value="Chromosome"/>
</dbReference>
<dbReference type="InterPro" id="IPR007379">
    <property type="entry name" value="Tim44-like_dom"/>
</dbReference>